<gene>
    <name evidence="2" type="primary">g7402</name>
    <name evidence="2" type="ORF">VP750_LOCUS6337</name>
</gene>
<evidence type="ECO:0000256" key="1">
    <source>
        <dbReference type="SAM" id="MobiDB-lite"/>
    </source>
</evidence>
<feature type="compositionally biased region" description="Polar residues" evidence="1">
    <location>
        <begin position="52"/>
        <end position="73"/>
    </location>
</feature>
<proteinExistence type="predicted"/>
<organism evidence="2 3">
    <name type="scientific">Coccomyxa viridis</name>
    <dbReference type="NCBI Taxonomy" id="1274662"/>
    <lineage>
        <taxon>Eukaryota</taxon>
        <taxon>Viridiplantae</taxon>
        <taxon>Chlorophyta</taxon>
        <taxon>core chlorophytes</taxon>
        <taxon>Trebouxiophyceae</taxon>
        <taxon>Trebouxiophyceae incertae sedis</taxon>
        <taxon>Coccomyxaceae</taxon>
        <taxon>Coccomyxa</taxon>
    </lineage>
</organism>
<reference evidence="2 3" key="1">
    <citation type="submission" date="2024-06" db="EMBL/GenBank/DDBJ databases">
        <authorList>
            <person name="Kraege A."/>
            <person name="Thomma B."/>
        </authorList>
    </citation>
    <scope>NUCLEOTIDE SEQUENCE [LARGE SCALE GENOMIC DNA]</scope>
</reference>
<sequence>MPNDNDLGGESIPQSITAGTLAATARALSAGCQPVNFAQWESSGTGAPIKGSESSAHKSSAPGQDQAGQNGRGHQQERHKHRPKVLMSQHGGGSAEALDLTEEKRTAIQGAMKNINLGYMPQWAAVVPEQAWIQALKTDDTGKLEEKGRHEA</sequence>
<dbReference type="EMBL" id="CAXHTA020000011">
    <property type="protein sequence ID" value="CAL5224678.1"/>
    <property type="molecule type" value="Genomic_DNA"/>
</dbReference>
<feature type="region of interest" description="Disordered" evidence="1">
    <location>
        <begin position="38"/>
        <end position="99"/>
    </location>
</feature>
<evidence type="ECO:0000313" key="3">
    <source>
        <dbReference type="Proteomes" id="UP001497392"/>
    </source>
</evidence>
<evidence type="ECO:0000313" key="2">
    <source>
        <dbReference type="EMBL" id="CAL5224678.1"/>
    </source>
</evidence>
<dbReference type="Proteomes" id="UP001497392">
    <property type="component" value="Unassembled WGS sequence"/>
</dbReference>
<accession>A0ABP1FXR8</accession>
<protein>
    <submittedName>
        <fullName evidence="2">G7402 protein</fullName>
    </submittedName>
</protein>
<keyword evidence="3" id="KW-1185">Reference proteome</keyword>
<comment type="caution">
    <text evidence="2">The sequence shown here is derived from an EMBL/GenBank/DDBJ whole genome shotgun (WGS) entry which is preliminary data.</text>
</comment>
<name>A0ABP1FXR8_9CHLO</name>